<dbReference type="AlphaFoldDB" id="K2QKP7"/>
<dbReference type="STRING" id="555500.I215_08431"/>
<dbReference type="PATRIC" id="fig|555500.3.peg.1747"/>
<sequence>MSNGVNPNNIFYFNKEFIDFDFVLHYSDLEEVVKKYKTQLNPEGKIYLLIDEIQNISEWERFVNSYSQDFTSEYELYISGSNSKMLSGELATLLSGRYVAFEVFPFSFREYLGITNQKLTKQSFVNYMESGGLPEFFSLSNEETKRHYTASVIDTVLLRDIIQHFSVKDPKLLEDVFVYLVNNASNLVSINKVVNFMETRGRKTTYDTVANYIGYIEDAFLMHKAERFDIKGKDTISGTSKYYANDLAFKNYLFSGFDYGIGYKLENLIYLELRRAGYEVYVGLIRNREVDFVAKKANDVLYVQCAYLIVDQHTVKREYASLEMIEDNYTKIVVSLDDVQLPQNKGIKHIQAWRLHEFLALERM</sequence>
<comment type="caution">
    <text evidence="3">The sequence shown here is derived from an EMBL/GenBank/DDBJ whole genome shotgun (WGS) entry which is preliminary data.</text>
</comment>
<evidence type="ECO:0000313" key="4">
    <source>
        <dbReference type="Proteomes" id="UP000007364"/>
    </source>
</evidence>
<protein>
    <submittedName>
        <fullName evidence="3">ATPase</fullName>
    </submittedName>
</protein>
<dbReference type="eggNOG" id="COG1373">
    <property type="taxonomic scope" value="Bacteria"/>
</dbReference>
<dbReference type="Pfam" id="PF13635">
    <property type="entry name" value="DUF4143"/>
    <property type="match status" value="1"/>
</dbReference>
<dbReference type="Proteomes" id="UP000007364">
    <property type="component" value="Unassembled WGS sequence"/>
</dbReference>
<dbReference type="InterPro" id="IPR027417">
    <property type="entry name" value="P-loop_NTPase"/>
</dbReference>
<dbReference type="EMBL" id="AMSG01000009">
    <property type="protein sequence ID" value="EKF55257.1"/>
    <property type="molecule type" value="Genomic_DNA"/>
</dbReference>
<dbReference type="PANTHER" id="PTHR33295">
    <property type="entry name" value="ATPASE"/>
    <property type="match status" value="1"/>
</dbReference>
<evidence type="ECO:0000313" key="3">
    <source>
        <dbReference type="EMBL" id="EKF55257.1"/>
    </source>
</evidence>
<name>K2QKP7_9FLAO</name>
<feature type="domain" description="AAA" evidence="1">
    <location>
        <begin position="6"/>
        <end position="112"/>
    </location>
</feature>
<accession>K2QKP7</accession>
<proteinExistence type="predicted"/>
<evidence type="ECO:0000259" key="1">
    <source>
        <dbReference type="Pfam" id="PF13173"/>
    </source>
</evidence>
<dbReference type="PANTHER" id="PTHR33295:SF20">
    <property type="entry name" value="ATPASE"/>
    <property type="match status" value="1"/>
</dbReference>
<feature type="domain" description="DUF4143" evidence="2">
    <location>
        <begin position="159"/>
        <end position="305"/>
    </location>
</feature>
<organism evidence="3 4">
    <name type="scientific">Galbibacter marinus</name>
    <dbReference type="NCBI Taxonomy" id="555500"/>
    <lineage>
        <taxon>Bacteria</taxon>
        <taxon>Pseudomonadati</taxon>
        <taxon>Bacteroidota</taxon>
        <taxon>Flavobacteriia</taxon>
        <taxon>Flavobacteriales</taxon>
        <taxon>Flavobacteriaceae</taxon>
        <taxon>Galbibacter</taxon>
    </lineage>
</organism>
<evidence type="ECO:0000259" key="2">
    <source>
        <dbReference type="Pfam" id="PF13635"/>
    </source>
</evidence>
<dbReference type="InterPro" id="IPR041682">
    <property type="entry name" value="AAA_14"/>
</dbReference>
<keyword evidence="4" id="KW-1185">Reference proteome</keyword>
<dbReference type="SUPFAM" id="SSF52540">
    <property type="entry name" value="P-loop containing nucleoside triphosphate hydrolases"/>
    <property type="match status" value="1"/>
</dbReference>
<reference evidence="3 4" key="1">
    <citation type="journal article" date="2012" name="J. Bacteriol.">
        <title>Genome Sequence of Galbibacter marinum Type Strain ck-I2-15.</title>
        <authorList>
            <person name="Lai Q."/>
            <person name="Li C."/>
            <person name="Shao Z."/>
        </authorList>
    </citation>
    <scope>NUCLEOTIDE SEQUENCE [LARGE SCALE GENOMIC DNA]</scope>
    <source>
        <strain evidence="4">ck-I2-15</strain>
    </source>
</reference>
<dbReference type="Pfam" id="PF13173">
    <property type="entry name" value="AAA_14"/>
    <property type="match status" value="1"/>
</dbReference>
<gene>
    <name evidence="3" type="ORF">I215_08431</name>
</gene>
<dbReference type="InterPro" id="IPR025420">
    <property type="entry name" value="DUF4143"/>
</dbReference>